<gene>
    <name evidence="5" type="ORF">UBAL3_93200104</name>
</gene>
<dbReference type="NCBIfam" id="TIGR00254">
    <property type="entry name" value="GGDEF"/>
    <property type="match status" value="1"/>
</dbReference>
<dbReference type="InterPro" id="IPR050469">
    <property type="entry name" value="Diguanylate_Cyclase"/>
</dbReference>
<dbReference type="PANTHER" id="PTHR45138:SF9">
    <property type="entry name" value="DIGUANYLATE CYCLASE DGCM-RELATED"/>
    <property type="match status" value="1"/>
</dbReference>
<evidence type="ECO:0000256" key="1">
    <source>
        <dbReference type="ARBA" id="ARBA00012528"/>
    </source>
</evidence>
<evidence type="ECO:0000313" key="6">
    <source>
        <dbReference type="Proteomes" id="UP000009374"/>
    </source>
</evidence>
<proteinExistence type="predicted"/>
<dbReference type="PROSITE" id="PS50887">
    <property type="entry name" value="GGDEF"/>
    <property type="match status" value="1"/>
</dbReference>
<dbReference type="FunFam" id="3.30.70.270:FF:000001">
    <property type="entry name" value="Diguanylate cyclase domain protein"/>
    <property type="match status" value="1"/>
</dbReference>
<name>C6HXZ0_9BACT</name>
<dbReference type="GO" id="GO:0052621">
    <property type="term" value="F:diguanylate cyclase activity"/>
    <property type="evidence" value="ECO:0007669"/>
    <property type="project" value="UniProtKB-EC"/>
</dbReference>
<accession>C6HXZ0</accession>
<dbReference type="InterPro" id="IPR000160">
    <property type="entry name" value="GGDEF_dom"/>
</dbReference>
<dbReference type="SUPFAM" id="SSF55073">
    <property type="entry name" value="Nucleotide cyclase"/>
    <property type="match status" value="1"/>
</dbReference>
<dbReference type="EC" id="2.7.7.65" evidence="1"/>
<dbReference type="SMART" id="SM00267">
    <property type="entry name" value="GGDEF"/>
    <property type="match status" value="1"/>
</dbReference>
<keyword evidence="3" id="KW-0175">Coiled coil</keyword>
<dbReference type="PANTHER" id="PTHR45138">
    <property type="entry name" value="REGULATORY COMPONENTS OF SENSORY TRANSDUCTION SYSTEM"/>
    <property type="match status" value="1"/>
</dbReference>
<dbReference type="AlphaFoldDB" id="C6HXZ0"/>
<feature type="coiled-coil region" evidence="3">
    <location>
        <begin position="147"/>
        <end position="181"/>
    </location>
</feature>
<dbReference type="Pfam" id="PF00990">
    <property type="entry name" value="GGDEF"/>
    <property type="match status" value="1"/>
</dbReference>
<dbReference type="Proteomes" id="UP000009374">
    <property type="component" value="Unassembled WGS sequence"/>
</dbReference>
<evidence type="ECO:0000256" key="3">
    <source>
        <dbReference type="SAM" id="Coils"/>
    </source>
</evidence>
<evidence type="ECO:0000256" key="2">
    <source>
        <dbReference type="ARBA" id="ARBA00034247"/>
    </source>
</evidence>
<sequence length="348" mass="38501">MGRYSETKEESAEILRLVLRKMTEWNLSFTPVHYTVVYEYVSGVNASLKRAIDDLLASGPITDVQAEELYYGFIVPEEALPALESRLFLTDETLAILEKMSQSAAATSETTQKARFGILSQHNALKTADVVDTALLQTVIARLAGETKKLIETSDALETQLKKSQKEIEILKNELSAAAQASSIDPLTGVINRRGFEMRITECLKAQESRQGECSVLFIDIDNFKKINDDHGHSVGDRILLAVAQVLKGKTRGDDIVARFGGEEFVVVLPSTPIDKAHIVAENIRQNVERIALLSAKDNKTIGTVTVSIGIDVHKSGQAWQKTVERADQAMYQSKKDGKNRTTAYFQI</sequence>
<reference evidence="5 6" key="1">
    <citation type="journal article" date="2009" name="Appl. Environ. Microbiol.">
        <title>Community genomic and proteomic analyses of chemoautotrophic iron-oxidizing "Leptospirillum rubarum" (Group II) and "Leptospirillum ferrodiazotrophum" (Group III) bacteria in acid mine drainage biofilms.</title>
        <authorList>
            <person name="Goltsman D.S."/>
            <person name="Denef V.J."/>
            <person name="Singer S.W."/>
            <person name="VerBerkmoes N.C."/>
            <person name="Lefsrud M."/>
            <person name="Mueller R.S."/>
            <person name="Dick G.J."/>
            <person name="Sun C.L."/>
            <person name="Wheeler K.E."/>
            <person name="Zemla A."/>
            <person name="Baker B.J."/>
            <person name="Hauser L."/>
            <person name="Land M."/>
            <person name="Shah M.B."/>
            <person name="Thelen M.P."/>
            <person name="Hettich R.L."/>
            <person name="Banfield J.F."/>
        </authorList>
    </citation>
    <scope>NUCLEOTIDE SEQUENCE [LARGE SCALE GENOMIC DNA]</scope>
</reference>
<dbReference type="CDD" id="cd01949">
    <property type="entry name" value="GGDEF"/>
    <property type="match status" value="1"/>
</dbReference>
<organism evidence="5 6">
    <name type="scientific">Leptospirillum ferrodiazotrophum</name>
    <dbReference type="NCBI Taxonomy" id="412449"/>
    <lineage>
        <taxon>Bacteria</taxon>
        <taxon>Pseudomonadati</taxon>
        <taxon>Nitrospirota</taxon>
        <taxon>Nitrospiria</taxon>
        <taxon>Nitrospirales</taxon>
        <taxon>Nitrospiraceae</taxon>
        <taxon>Leptospirillum</taxon>
    </lineage>
</organism>
<evidence type="ECO:0000259" key="4">
    <source>
        <dbReference type="PROSITE" id="PS50887"/>
    </source>
</evidence>
<dbReference type="InterPro" id="IPR029787">
    <property type="entry name" value="Nucleotide_cyclase"/>
</dbReference>
<dbReference type="Gene3D" id="3.30.70.270">
    <property type="match status" value="1"/>
</dbReference>
<keyword evidence="6" id="KW-1185">Reference proteome</keyword>
<dbReference type="EMBL" id="GG693875">
    <property type="protein sequence ID" value="EES52602.1"/>
    <property type="molecule type" value="Genomic_DNA"/>
</dbReference>
<protein>
    <recommendedName>
        <fullName evidence="1">diguanylate cyclase</fullName>
        <ecNumber evidence="1">2.7.7.65</ecNumber>
    </recommendedName>
</protein>
<dbReference type="InterPro" id="IPR043128">
    <property type="entry name" value="Rev_trsase/Diguanyl_cyclase"/>
</dbReference>
<comment type="catalytic activity">
    <reaction evidence="2">
        <text>2 GTP = 3',3'-c-di-GMP + 2 diphosphate</text>
        <dbReference type="Rhea" id="RHEA:24898"/>
        <dbReference type="ChEBI" id="CHEBI:33019"/>
        <dbReference type="ChEBI" id="CHEBI:37565"/>
        <dbReference type="ChEBI" id="CHEBI:58805"/>
        <dbReference type="EC" id="2.7.7.65"/>
    </reaction>
</comment>
<feature type="domain" description="GGDEF" evidence="4">
    <location>
        <begin position="212"/>
        <end position="347"/>
    </location>
</feature>
<evidence type="ECO:0000313" key="5">
    <source>
        <dbReference type="EMBL" id="EES52602.1"/>
    </source>
</evidence>